<dbReference type="OrthoDB" id="9784157at2"/>
<dbReference type="STRING" id="1235802.C823_02947"/>
<evidence type="ECO:0000313" key="3">
    <source>
        <dbReference type="Proteomes" id="UP000012589"/>
    </source>
</evidence>
<feature type="transmembrane region" description="Helical" evidence="1">
    <location>
        <begin position="407"/>
        <end position="427"/>
    </location>
</feature>
<evidence type="ECO:0008006" key="4">
    <source>
        <dbReference type="Google" id="ProtNLM"/>
    </source>
</evidence>
<feature type="transmembrane region" description="Helical" evidence="1">
    <location>
        <begin position="479"/>
        <end position="497"/>
    </location>
</feature>
<comment type="caution">
    <text evidence="2">The sequence shown here is derived from an EMBL/GenBank/DDBJ whole genome shotgun (WGS) entry which is preliminary data.</text>
</comment>
<evidence type="ECO:0000256" key="1">
    <source>
        <dbReference type="SAM" id="Phobius"/>
    </source>
</evidence>
<proteinExistence type="predicted"/>
<dbReference type="AlphaFoldDB" id="N2A6T7"/>
<keyword evidence="3" id="KW-1185">Reference proteome</keyword>
<dbReference type="EMBL" id="AQFT01000091">
    <property type="protein sequence ID" value="EMZ25057.1"/>
    <property type="molecule type" value="Genomic_DNA"/>
</dbReference>
<name>N2A6T7_9FIRM</name>
<dbReference type="HOGENOM" id="CLU_416052_0_0_9"/>
<reference evidence="2 3" key="1">
    <citation type="journal article" date="2014" name="Genome Announc.">
        <title>Draft genome sequences of the altered schaedler flora, a defined bacterial community from gnotobiotic mice.</title>
        <authorList>
            <person name="Wannemuehler M.J."/>
            <person name="Overstreet A.M."/>
            <person name="Ward D.V."/>
            <person name="Phillips G.J."/>
        </authorList>
    </citation>
    <scope>NUCLEOTIDE SEQUENCE [LARGE SCALE GENOMIC DNA]</scope>
    <source>
        <strain evidence="2 3">ASF492</strain>
    </source>
</reference>
<feature type="transmembrane region" description="Helical" evidence="1">
    <location>
        <begin position="190"/>
        <end position="211"/>
    </location>
</feature>
<feature type="transmembrane region" description="Helical" evidence="1">
    <location>
        <begin position="306"/>
        <end position="325"/>
    </location>
</feature>
<keyword evidence="1" id="KW-0472">Membrane</keyword>
<feature type="transmembrane region" description="Helical" evidence="1">
    <location>
        <begin position="7"/>
        <end position="27"/>
    </location>
</feature>
<evidence type="ECO:0000313" key="2">
    <source>
        <dbReference type="EMBL" id="EMZ25057.1"/>
    </source>
</evidence>
<feature type="transmembrane region" description="Helical" evidence="1">
    <location>
        <begin position="573"/>
        <end position="592"/>
    </location>
</feature>
<accession>N2A6T7</accession>
<feature type="transmembrane region" description="Helical" evidence="1">
    <location>
        <begin position="280"/>
        <end position="300"/>
    </location>
</feature>
<feature type="transmembrane region" description="Helical" evidence="1">
    <location>
        <begin position="332"/>
        <end position="349"/>
    </location>
</feature>
<organism evidence="2 3">
    <name type="scientific">Eubacterium plexicaudatum ASF492</name>
    <dbReference type="NCBI Taxonomy" id="1235802"/>
    <lineage>
        <taxon>Bacteria</taxon>
        <taxon>Bacillati</taxon>
        <taxon>Bacillota</taxon>
        <taxon>Clostridia</taxon>
        <taxon>Eubacteriales</taxon>
        <taxon>Eubacteriaceae</taxon>
        <taxon>Eubacterium</taxon>
    </lineage>
</organism>
<keyword evidence="1" id="KW-1133">Transmembrane helix</keyword>
<sequence>MKANKRFYFLLLFQASVCLGLLFFTIMRYKSSRAIETSLAEWKSDDITFEDGWYVDESMVRTDETIDLLYGPYLKMDKGSYSVEIAYDCDNDQSCLMTAQEGNAAFIKSGLTRLSSRLKKISYRFTLTENIDNLELIVKYNGHGALRIHDISIRTNSVSTRRTLTAVFFLFLFWDGCVCFQTYIRKNKNLLLAFGLITLLSSLPLFMRGILNGHDLTFHLLRIEGIAEEMRNHNLPVRISSLWMDGYGYPVSVFYGDILLYLPAFFRVIGFPVITVYKMYLFFLNFIAVIIAFVCFYKIFSDKKTALLLAMVYTTAGYRLVNLYIRSAVGEFCAMLFLPVLALALYKIYTEQYVEWKVYKRNARILAAGMAGLICTHILSAEMVCFVMALVSVVLWKKTFCKKVLRVYVLAVLETLVLSAYFIIPFLDYYMNETVTITSQVDEVIQKIQQEGAYLGQYFSFFQSMAGASLHHLSGRMGLTPGMVLMLTLVAAVVLCIQKKDTPLIRCFTFFSVLMLFIASDLFPWDHLATHYRWGALLSQVQFPWRYIGMAMIFLTMLLGFLLSYCKKRQTGFLNNIQLGIIGMCLFMSFFYTSDYVDHAYHMVEYYDTAELDTFSALYGGQYLKPGTDTQLFHNEVKGKKHEGNDRYCKKRMSYGTVL</sequence>
<feature type="transmembrane region" description="Helical" evidence="1">
    <location>
        <begin position="545"/>
        <end position="566"/>
    </location>
</feature>
<feature type="transmembrane region" description="Helical" evidence="1">
    <location>
        <begin position="164"/>
        <end position="183"/>
    </location>
</feature>
<protein>
    <recommendedName>
        <fullName evidence="4">Glycosyltransferase RgtA/B/C/D-like domain-containing protein</fullName>
    </recommendedName>
</protein>
<gene>
    <name evidence="2" type="ORF">C823_02947</name>
</gene>
<dbReference type="PATRIC" id="fig|1235802.3.peg.3113"/>
<keyword evidence="1" id="KW-0812">Transmembrane</keyword>
<dbReference type="eggNOG" id="COG5617">
    <property type="taxonomic scope" value="Bacteria"/>
</dbReference>
<feature type="transmembrane region" description="Helical" evidence="1">
    <location>
        <begin position="504"/>
        <end position="525"/>
    </location>
</feature>
<feature type="transmembrane region" description="Helical" evidence="1">
    <location>
        <begin position="247"/>
        <end position="268"/>
    </location>
</feature>
<feature type="transmembrane region" description="Helical" evidence="1">
    <location>
        <begin position="369"/>
        <end position="395"/>
    </location>
</feature>
<dbReference type="Proteomes" id="UP000012589">
    <property type="component" value="Unassembled WGS sequence"/>
</dbReference>